<comment type="caution">
    <text evidence="2">The sequence shown here is derived from an EMBL/GenBank/DDBJ whole genome shotgun (WGS) entry which is preliminary data.</text>
</comment>
<organism evidence="2 3">
    <name type="scientific">Nocardioides marmorisolisilvae</name>
    <dbReference type="NCBI Taxonomy" id="1542737"/>
    <lineage>
        <taxon>Bacteria</taxon>
        <taxon>Bacillati</taxon>
        <taxon>Actinomycetota</taxon>
        <taxon>Actinomycetes</taxon>
        <taxon>Propionibacteriales</taxon>
        <taxon>Nocardioidaceae</taxon>
        <taxon>Nocardioides</taxon>
    </lineage>
</organism>
<dbReference type="RefSeq" id="WP_123232697.1">
    <property type="nucleotide sequence ID" value="NZ_RJSG01000001.1"/>
</dbReference>
<dbReference type="EMBL" id="RJSG01000001">
    <property type="protein sequence ID" value="RNL81495.1"/>
    <property type="molecule type" value="Genomic_DNA"/>
</dbReference>
<dbReference type="InterPro" id="IPR050625">
    <property type="entry name" value="ParA/MinD_ATPase"/>
</dbReference>
<dbReference type="GO" id="GO:0051782">
    <property type="term" value="P:negative regulation of cell division"/>
    <property type="evidence" value="ECO:0007669"/>
    <property type="project" value="TreeGrafter"/>
</dbReference>
<proteinExistence type="predicted"/>
<gene>
    <name evidence="2" type="ORF">EFL95_02625</name>
</gene>
<name>A0A3N0E0Y0_9ACTN</name>
<dbReference type="GO" id="GO:0009898">
    <property type="term" value="C:cytoplasmic side of plasma membrane"/>
    <property type="evidence" value="ECO:0007669"/>
    <property type="project" value="TreeGrafter"/>
</dbReference>
<dbReference type="Pfam" id="PF26563">
    <property type="entry name" value="Rv3660c_N"/>
    <property type="match status" value="1"/>
</dbReference>
<dbReference type="Proteomes" id="UP000277094">
    <property type="component" value="Unassembled WGS sequence"/>
</dbReference>
<dbReference type="InterPro" id="IPR027417">
    <property type="entry name" value="P-loop_NTPase"/>
</dbReference>
<keyword evidence="3" id="KW-1185">Reference proteome</keyword>
<dbReference type="InterPro" id="IPR022521">
    <property type="entry name" value="Rv3660c"/>
</dbReference>
<dbReference type="NCBIfam" id="TIGR03815">
    <property type="entry name" value="CpaE_hom_Actino"/>
    <property type="match status" value="1"/>
</dbReference>
<dbReference type="GO" id="GO:0005524">
    <property type="term" value="F:ATP binding"/>
    <property type="evidence" value="ECO:0007669"/>
    <property type="project" value="TreeGrafter"/>
</dbReference>
<dbReference type="SUPFAM" id="SSF52540">
    <property type="entry name" value="P-loop containing nucleoside triphosphate hydrolases"/>
    <property type="match status" value="1"/>
</dbReference>
<evidence type="ECO:0000313" key="2">
    <source>
        <dbReference type="EMBL" id="RNL81495.1"/>
    </source>
</evidence>
<dbReference type="AlphaFoldDB" id="A0A3N0E0Y0"/>
<feature type="domain" description="Rv3660c-like CheY-like N-terminal" evidence="1">
    <location>
        <begin position="11"/>
        <end position="118"/>
    </location>
</feature>
<protein>
    <submittedName>
        <fullName evidence="2">Septum site determining protein</fullName>
    </submittedName>
</protein>
<dbReference type="GO" id="GO:0016887">
    <property type="term" value="F:ATP hydrolysis activity"/>
    <property type="evidence" value="ECO:0007669"/>
    <property type="project" value="TreeGrafter"/>
</dbReference>
<accession>A0A3N0E0Y0</accession>
<reference evidence="2 3" key="1">
    <citation type="submission" date="2018-11" db="EMBL/GenBank/DDBJ databases">
        <authorList>
            <person name="Li F."/>
        </authorList>
    </citation>
    <scope>NUCLEOTIDE SEQUENCE [LARGE SCALE GENOMIC DNA]</scope>
    <source>
        <strain evidence="2 3">KIS18-7</strain>
    </source>
</reference>
<sequence>MNVHVPPPLLVTDDDALISEVLRLAAAAGVVPEVVADEGAALQLWPTAPLVLVGADRADRMARAQPARRPGVHVLGVGSLPDLLFRDALACSAESVAALPASDSWLIELLADAADGSASRGTVFGVIGGAGGVGATVFAAALGQVLGARGGALLIDADVGGAGLDRVLGMEKASGVRWDSLVQATGRLSARSLRDAVPGRDGLSVLTWPVHRAPGLPAFAVREALSAGTRGFRSVVVDLPRHPDPVTDEVLARCDHVILVTTTTVPAVTAAARVARRLPASTSKVLLRDRTGGVNEFDIARLLRLPVLASMGDQRGLDEAISLGAGPLRFRRGALARAAKEVATSLGPQAAERVA</sequence>
<dbReference type="GO" id="GO:0005829">
    <property type="term" value="C:cytosol"/>
    <property type="evidence" value="ECO:0007669"/>
    <property type="project" value="TreeGrafter"/>
</dbReference>
<dbReference type="InterPro" id="IPR059050">
    <property type="entry name" value="Rv3660c_N"/>
</dbReference>
<evidence type="ECO:0000313" key="3">
    <source>
        <dbReference type="Proteomes" id="UP000277094"/>
    </source>
</evidence>
<evidence type="ECO:0000259" key="1">
    <source>
        <dbReference type="Pfam" id="PF26563"/>
    </source>
</evidence>
<dbReference type="Gene3D" id="3.40.50.300">
    <property type="entry name" value="P-loop containing nucleotide triphosphate hydrolases"/>
    <property type="match status" value="1"/>
</dbReference>
<dbReference type="PANTHER" id="PTHR43384:SF11">
    <property type="entry name" value="SEPTUM SITE DETERMINING PROTEIN"/>
    <property type="match status" value="1"/>
</dbReference>
<dbReference type="PANTHER" id="PTHR43384">
    <property type="entry name" value="SEPTUM SITE-DETERMINING PROTEIN MIND HOMOLOG, CHLOROPLASTIC-RELATED"/>
    <property type="match status" value="1"/>
</dbReference>
<dbReference type="OrthoDB" id="3252838at2"/>